<sequence length="73" mass="8500">FTKSLYMVNAEKEEKMPNTPKGRILIKTPVNTNEKQKLASNLCYQNPLFNDLSPVYGFGIWHQHRRDNNIGHL</sequence>
<comment type="caution">
    <text evidence="1">The sequence shown here is derived from an EMBL/GenBank/DDBJ whole genome shotgun (WGS) entry which is preliminary data.</text>
</comment>
<protein>
    <submittedName>
        <fullName evidence="1">Uncharacterized protein</fullName>
    </submittedName>
</protein>
<keyword evidence="2" id="KW-1185">Reference proteome</keyword>
<dbReference type="EMBL" id="CAJHNH020001857">
    <property type="protein sequence ID" value="CAG5124736.1"/>
    <property type="molecule type" value="Genomic_DNA"/>
</dbReference>
<feature type="non-terminal residue" evidence="1">
    <location>
        <position position="1"/>
    </location>
</feature>
<proteinExistence type="predicted"/>
<dbReference type="Proteomes" id="UP000678393">
    <property type="component" value="Unassembled WGS sequence"/>
</dbReference>
<reference evidence="1" key="1">
    <citation type="submission" date="2021-04" db="EMBL/GenBank/DDBJ databases">
        <authorList>
            <consortium name="Molecular Ecology Group"/>
        </authorList>
    </citation>
    <scope>NUCLEOTIDE SEQUENCE</scope>
</reference>
<evidence type="ECO:0000313" key="1">
    <source>
        <dbReference type="EMBL" id="CAG5124736.1"/>
    </source>
</evidence>
<feature type="non-terminal residue" evidence="1">
    <location>
        <position position="73"/>
    </location>
</feature>
<organism evidence="1 2">
    <name type="scientific">Candidula unifasciata</name>
    <dbReference type="NCBI Taxonomy" id="100452"/>
    <lineage>
        <taxon>Eukaryota</taxon>
        <taxon>Metazoa</taxon>
        <taxon>Spiralia</taxon>
        <taxon>Lophotrochozoa</taxon>
        <taxon>Mollusca</taxon>
        <taxon>Gastropoda</taxon>
        <taxon>Heterobranchia</taxon>
        <taxon>Euthyneura</taxon>
        <taxon>Panpulmonata</taxon>
        <taxon>Eupulmonata</taxon>
        <taxon>Stylommatophora</taxon>
        <taxon>Helicina</taxon>
        <taxon>Helicoidea</taxon>
        <taxon>Geomitridae</taxon>
        <taxon>Candidula</taxon>
    </lineage>
</organism>
<dbReference type="AlphaFoldDB" id="A0A8S3ZCD8"/>
<accession>A0A8S3ZCD8</accession>
<name>A0A8S3ZCD8_9EUPU</name>
<gene>
    <name evidence="1" type="ORF">CUNI_LOCUS10294</name>
</gene>
<evidence type="ECO:0000313" key="2">
    <source>
        <dbReference type="Proteomes" id="UP000678393"/>
    </source>
</evidence>